<evidence type="ECO:0000256" key="1">
    <source>
        <dbReference type="ARBA" id="ARBA00010923"/>
    </source>
</evidence>
<dbReference type="PANTHER" id="PTHR30408:SF12">
    <property type="entry name" value="TYPE I RESTRICTION ENZYME MJAVIII SPECIFICITY SUBUNIT"/>
    <property type="match status" value="1"/>
</dbReference>
<evidence type="ECO:0000313" key="5">
    <source>
        <dbReference type="EMBL" id="PSL51513.1"/>
    </source>
</evidence>
<evidence type="ECO:0000256" key="2">
    <source>
        <dbReference type="ARBA" id="ARBA00022747"/>
    </source>
</evidence>
<comment type="similarity">
    <text evidence="1">Belongs to the type-I restriction system S methylase family.</text>
</comment>
<dbReference type="GO" id="GO:0009307">
    <property type="term" value="P:DNA restriction-modification system"/>
    <property type="evidence" value="ECO:0007669"/>
    <property type="project" value="UniProtKB-KW"/>
</dbReference>
<evidence type="ECO:0000256" key="3">
    <source>
        <dbReference type="ARBA" id="ARBA00023125"/>
    </source>
</evidence>
<comment type="caution">
    <text evidence="5">The sequence shown here is derived from an EMBL/GenBank/DDBJ whole genome shotgun (WGS) entry which is preliminary data.</text>
</comment>
<feature type="domain" description="Type I restriction modification DNA specificity" evidence="4">
    <location>
        <begin position="1"/>
        <end position="166"/>
    </location>
</feature>
<organism evidence="5 6">
    <name type="scientific">Saccharothrix carnea</name>
    <dbReference type="NCBI Taxonomy" id="1280637"/>
    <lineage>
        <taxon>Bacteria</taxon>
        <taxon>Bacillati</taxon>
        <taxon>Actinomycetota</taxon>
        <taxon>Actinomycetes</taxon>
        <taxon>Pseudonocardiales</taxon>
        <taxon>Pseudonocardiaceae</taxon>
        <taxon>Saccharothrix</taxon>
    </lineage>
</organism>
<gene>
    <name evidence="5" type="ORF">B0I31_12043</name>
</gene>
<dbReference type="SUPFAM" id="SSF116734">
    <property type="entry name" value="DNA methylase specificity domain"/>
    <property type="match status" value="2"/>
</dbReference>
<dbReference type="GO" id="GO:0003677">
    <property type="term" value="F:DNA binding"/>
    <property type="evidence" value="ECO:0007669"/>
    <property type="project" value="UniProtKB-KW"/>
</dbReference>
<protein>
    <submittedName>
        <fullName evidence="5">Type I restriction enzyme S subunit</fullName>
    </submittedName>
</protein>
<dbReference type="Pfam" id="PF01420">
    <property type="entry name" value="Methylase_S"/>
    <property type="match status" value="1"/>
</dbReference>
<keyword evidence="2" id="KW-0680">Restriction system</keyword>
<accession>A0A2P8HZ95</accession>
<dbReference type="InterPro" id="IPR000055">
    <property type="entry name" value="Restrct_endonuc_typeI_TRD"/>
</dbReference>
<dbReference type="PANTHER" id="PTHR30408">
    <property type="entry name" value="TYPE-1 RESTRICTION ENZYME ECOKI SPECIFICITY PROTEIN"/>
    <property type="match status" value="1"/>
</dbReference>
<dbReference type="OrthoDB" id="3197085at2"/>
<keyword evidence="3" id="KW-0238">DNA-binding</keyword>
<dbReference type="InterPro" id="IPR052021">
    <property type="entry name" value="Type-I_RS_S_subunit"/>
</dbReference>
<name>A0A2P8HZ95_SACCR</name>
<dbReference type="AlphaFoldDB" id="A0A2P8HZ95"/>
<dbReference type="EMBL" id="PYAX01000020">
    <property type="protein sequence ID" value="PSL51513.1"/>
    <property type="molecule type" value="Genomic_DNA"/>
</dbReference>
<evidence type="ECO:0000259" key="4">
    <source>
        <dbReference type="Pfam" id="PF01420"/>
    </source>
</evidence>
<keyword evidence="6" id="KW-1185">Reference proteome</keyword>
<reference evidence="5 6" key="1">
    <citation type="submission" date="2018-03" db="EMBL/GenBank/DDBJ databases">
        <title>Genomic Encyclopedia of Type Strains, Phase III (KMG-III): the genomes of soil and plant-associated and newly described type strains.</title>
        <authorList>
            <person name="Whitman W."/>
        </authorList>
    </citation>
    <scope>NUCLEOTIDE SEQUENCE [LARGE SCALE GENOMIC DNA]</scope>
    <source>
        <strain evidence="5 6">CGMCC 4.7097</strain>
    </source>
</reference>
<dbReference type="InterPro" id="IPR044946">
    <property type="entry name" value="Restrct_endonuc_typeI_TRD_sf"/>
</dbReference>
<dbReference type="Proteomes" id="UP000241118">
    <property type="component" value="Unassembled WGS sequence"/>
</dbReference>
<dbReference type="Gene3D" id="3.90.220.20">
    <property type="entry name" value="DNA methylase specificity domains"/>
    <property type="match status" value="2"/>
</dbReference>
<proteinExistence type="inferred from homology"/>
<sequence>MSDWQRTTLGKVLTQISRAARVEDLTEARYAGVRWYAGGVYDRETVPAEKIKGKTLYLIKHGDIVYNRMWATKVSFGVVKKDADGCFVTNDFPVFTVDPEAILPEYVEAIFHTEPFQSEAAGRAVGTTERRRLHERDFVNIPVVLPPLPVQERIVEVICVVDNQITALDAEADTLHVVLRRLRSELVNDQSAPAVRADEAFDITMGRQRAPKYATGPHMTPYLRSANVGYGTLDLTDVLEMNFDPKEREAFGLVPGDVLVSEGSASQSAVGMPAMWRGELPEPICFQKTLMRYRAIEGVSVPGFVNHWCLWAYESGTFLDIAGGTNIKHITAMRAVRMPVRLPDVADQERIAAELDTMSEVVAATRAEAHRLRSVRARLLAGLLDRTIDIESAELEV</sequence>
<evidence type="ECO:0000313" key="6">
    <source>
        <dbReference type="Proteomes" id="UP000241118"/>
    </source>
</evidence>